<dbReference type="InterPro" id="IPR003779">
    <property type="entry name" value="CMD-like"/>
</dbReference>
<dbReference type="Pfam" id="PF02627">
    <property type="entry name" value="CMD"/>
    <property type="match status" value="1"/>
</dbReference>
<dbReference type="OrthoDB" id="9801997at2"/>
<gene>
    <name evidence="2" type="ORF">AU467_02535</name>
</gene>
<dbReference type="AlphaFoldDB" id="A0A101KUT6"/>
<feature type="domain" description="Carboxymuconolactone decarboxylase-like" evidence="1">
    <location>
        <begin position="26"/>
        <end position="107"/>
    </location>
</feature>
<dbReference type="SUPFAM" id="SSF69118">
    <property type="entry name" value="AhpD-like"/>
    <property type="match status" value="1"/>
</dbReference>
<dbReference type="InterPro" id="IPR029032">
    <property type="entry name" value="AhpD-like"/>
</dbReference>
<reference evidence="2 3" key="1">
    <citation type="submission" date="2015-12" db="EMBL/GenBank/DDBJ databases">
        <title>Draft genome sequence of Mesorhizobium sp. UFLA 01-765, a multitolerant efficient symbiont and plant-growth promoting strain isolated from Zn-mining soil using Leucaena leucocephala as a trap plant.</title>
        <authorList>
            <person name="Rangel W.M."/>
            <person name="Thijs S."/>
            <person name="Longatti S.M."/>
            <person name="Moreira F.M."/>
            <person name="Weyens N."/>
            <person name="Vangronsveld J."/>
            <person name="Van Hamme J.D."/>
            <person name="Bottos E.M."/>
            <person name="Rineau F."/>
        </authorList>
    </citation>
    <scope>NUCLEOTIDE SEQUENCE [LARGE SCALE GENOMIC DNA]</scope>
    <source>
        <strain evidence="2 3">UFLA 01-765</strain>
    </source>
</reference>
<keyword evidence="2" id="KW-0575">Peroxidase</keyword>
<keyword evidence="2" id="KW-0560">Oxidoreductase</keyword>
<accession>A0A101KUT6</accession>
<dbReference type="Proteomes" id="UP000053176">
    <property type="component" value="Unassembled WGS sequence"/>
</dbReference>
<dbReference type="EMBL" id="LPWA01000098">
    <property type="protein sequence ID" value="KUM27370.1"/>
    <property type="molecule type" value="Genomic_DNA"/>
</dbReference>
<protein>
    <submittedName>
        <fullName evidence="2">Alkylhydroperoxidase</fullName>
    </submittedName>
</protein>
<dbReference type="InterPro" id="IPR004675">
    <property type="entry name" value="AhpD_core"/>
</dbReference>
<name>A0A101KUT6_RHILI</name>
<dbReference type="NCBIfam" id="TIGR00778">
    <property type="entry name" value="ahpD_dom"/>
    <property type="match status" value="1"/>
</dbReference>
<sequence>MATKTHTPSGAQKAPGPRINYAEQSPELLKKFTEFLAATRESSIEEPIRDLVAIRAAQMNGCTFCLDMHVKQAKIHGERELRLYHLAAWRDSTLFAPRERAALAWTEVLTKLPEQGVPDDIYERVRTQLSEKEISDLSFVVMVVNSWNRLNVGFKTVPGSADAKFGLEKAALK</sequence>
<comment type="caution">
    <text evidence="2">The sequence shown here is derived from an EMBL/GenBank/DDBJ whole genome shotgun (WGS) entry which is preliminary data.</text>
</comment>
<proteinExistence type="predicted"/>
<evidence type="ECO:0000313" key="2">
    <source>
        <dbReference type="EMBL" id="KUM27370.1"/>
    </source>
</evidence>
<dbReference type="GO" id="GO:0051920">
    <property type="term" value="F:peroxiredoxin activity"/>
    <property type="evidence" value="ECO:0007669"/>
    <property type="project" value="InterPro"/>
</dbReference>
<dbReference type="Gene3D" id="1.20.1290.10">
    <property type="entry name" value="AhpD-like"/>
    <property type="match status" value="1"/>
</dbReference>
<evidence type="ECO:0000259" key="1">
    <source>
        <dbReference type="Pfam" id="PF02627"/>
    </source>
</evidence>
<dbReference type="PANTHER" id="PTHR34846">
    <property type="entry name" value="4-CARBOXYMUCONOLACTONE DECARBOXYLASE FAMILY PROTEIN (AFU_ORTHOLOGUE AFUA_6G11590)"/>
    <property type="match status" value="1"/>
</dbReference>
<dbReference type="PANTHER" id="PTHR34846:SF10">
    <property type="entry name" value="CYTOPLASMIC PROTEIN"/>
    <property type="match status" value="1"/>
</dbReference>
<organism evidence="2 3">
    <name type="scientific">Rhizobium loti</name>
    <name type="common">Mesorhizobium loti</name>
    <dbReference type="NCBI Taxonomy" id="381"/>
    <lineage>
        <taxon>Bacteria</taxon>
        <taxon>Pseudomonadati</taxon>
        <taxon>Pseudomonadota</taxon>
        <taxon>Alphaproteobacteria</taxon>
        <taxon>Hyphomicrobiales</taxon>
        <taxon>Phyllobacteriaceae</taxon>
        <taxon>Mesorhizobium</taxon>
    </lineage>
</organism>
<evidence type="ECO:0000313" key="3">
    <source>
        <dbReference type="Proteomes" id="UP000053176"/>
    </source>
</evidence>